<reference evidence="2 3" key="1">
    <citation type="submission" date="2018-06" db="EMBL/GenBank/DDBJ databases">
        <authorList>
            <consortium name="Pathogen Informatics"/>
            <person name="Doyle S."/>
        </authorList>
    </citation>
    <scope>NUCLEOTIDE SEQUENCE [LARGE SCALE GENOMIC DNA]</scope>
    <source>
        <strain evidence="2 3">NCTC12219</strain>
    </source>
</reference>
<gene>
    <name evidence="2" type="ORF">NCTC12219_00930</name>
</gene>
<proteinExistence type="predicted"/>
<name>A0A377JT37_9HELI</name>
<sequence length="212" mass="24078">MQPQDIRLGLSHYQNIANAMDKSVEAQNMITQSFDKLADNAMKFSDFFARRQEAQEQKAFREKAYNDEKAYREQRDAISDERYTQEFDENKRRYDSDLALRNKVANAQVANYNANTRATNLNSDAATFYTGLNIQSILEQFGDNLHSTIGGKSIIASGSNFQQKHNSNNSYTQEKNKQKEQGISNPSVTALTKGTPKATNNNQPYISRIAQK</sequence>
<feature type="compositionally biased region" description="Polar residues" evidence="1">
    <location>
        <begin position="162"/>
        <end position="173"/>
    </location>
</feature>
<feature type="region of interest" description="Disordered" evidence="1">
    <location>
        <begin position="162"/>
        <end position="204"/>
    </location>
</feature>
<feature type="compositionally biased region" description="Polar residues" evidence="1">
    <location>
        <begin position="181"/>
        <end position="204"/>
    </location>
</feature>
<dbReference type="RefSeq" id="WP_115721747.1">
    <property type="nucleotide sequence ID" value="NZ_UGHX01000001.1"/>
</dbReference>
<evidence type="ECO:0000256" key="1">
    <source>
        <dbReference type="SAM" id="MobiDB-lite"/>
    </source>
</evidence>
<accession>A0A377JT37</accession>
<protein>
    <submittedName>
        <fullName evidence="2">Uncharacterized protein</fullName>
    </submittedName>
</protein>
<evidence type="ECO:0000313" key="3">
    <source>
        <dbReference type="Proteomes" id="UP000255103"/>
    </source>
</evidence>
<evidence type="ECO:0000313" key="2">
    <source>
        <dbReference type="EMBL" id="STP11047.1"/>
    </source>
</evidence>
<dbReference type="Proteomes" id="UP000255103">
    <property type="component" value="Unassembled WGS sequence"/>
</dbReference>
<organism evidence="2 3">
    <name type="scientific">Helicobacter cinaedi</name>
    <dbReference type="NCBI Taxonomy" id="213"/>
    <lineage>
        <taxon>Bacteria</taxon>
        <taxon>Pseudomonadati</taxon>
        <taxon>Campylobacterota</taxon>
        <taxon>Epsilonproteobacteria</taxon>
        <taxon>Campylobacterales</taxon>
        <taxon>Helicobacteraceae</taxon>
        <taxon>Helicobacter</taxon>
    </lineage>
</organism>
<dbReference type="AlphaFoldDB" id="A0A377JT37"/>
<dbReference type="EMBL" id="UGHX01000001">
    <property type="protein sequence ID" value="STP11047.1"/>
    <property type="molecule type" value="Genomic_DNA"/>
</dbReference>